<proteinExistence type="predicted"/>
<dbReference type="RefSeq" id="XP_018709087.1">
    <property type="nucleotide sequence ID" value="XM_018844637.1"/>
</dbReference>
<organism evidence="1 2">
    <name type="scientific">Cordyceps fumosorosea (strain ARSEF 2679)</name>
    <name type="common">Isaria fumosorosea</name>
    <dbReference type="NCBI Taxonomy" id="1081104"/>
    <lineage>
        <taxon>Eukaryota</taxon>
        <taxon>Fungi</taxon>
        <taxon>Dikarya</taxon>
        <taxon>Ascomycota</taxon>
        <taxon>Pezizomycotina</taxon>
        <taxon>Sordariomycetes</taxon>
        <taxon>Hypocreomycetidae</taxon>
        <taxon>Hypocreales</taxon>
        <taxon>Cordycipitaceae</taxon>
        <taxon>Cordyceps</taxon>
    </lineage>
</organism>
<comment type="caution">
    <text evidence="1">The sequence shown here is derived from an EMBL/GenBank/DDBJ whole genome shotgun (WGS) entry which is preliminary data.</text>
</comment>
<dbReference type="Proteomes" id="UP000076744">
    <property type="component" value="Unassembled WGS sequence"/>
</dbReference>
<dbReference type="STRING" id="1081104.A0A162N1T5"/>
<dbReference type="OrthoDB" id="4940504at2759"/>
<gene>
    <name evidence="1" type="ORF">ISF_01030</name>
</gene>
<evidence type="ECO:0000313" key="1">
    <source>
        <dbReference type="EMBL" id="OAA74129.1"/>
    </source>
</evidence>
<dbReference type="GeneID" id="30017322"/>
<sequence>MYDYKAPIEGVYQPQPQPRSSCKATAIKVATAFGALALVGIAGVAVASRCRFAVGHQAPVIVDAAEFREQLPAVLRRENADESIPGLQPYDYSTPVGPVVVSSGSVVSGGAAARATGEDELGATSLPANASVPTLTQTRLNTAYRGVRSMEANTTRTSTTTLTTTVVITPGATTRTCDSSPDETETVTTTVTVVPEPSYAPETYGTPAAVDVTVTGDPATVTDVQTDTSFTSGAPDVTVSGTPVTVTDVLTDTSFTSGAPDATVSGSPATVTTVITNTAGEPLTTLTFTSVNTVFVTVTTVTRTRGSTTSVDFDSSVLGLPHSSATDDGVVTHTETVTVTGGPPVTSTTTVVLPPTYGSAAGGGHLTSYGTGVPINATAMPTYIPPIVSAGAAEGCGRSWAYLVLAVGAAMHLF</sequence>
<protein>
    <submittedName>
        <fullName evidence="1">Uncharacterized protein</fullName>
    </submittedName>
</protein>
<name>A0A162N1T5_CORFA</name>
<reference evidence="1 2" key="1">
    <citation type="journal article" date="2016" name="Genome Biol. Evol.">
        <title>Divergent and convergent evolution of fungal pathogenicity.</title>
        <authorList>
            <person name="Shang Y."/>
            <person name="Xiao G."/>
            <person name="Zheng P."/>
            <person name="Cen K."/>
            <person name="Zhan S."/>
            <person name="Wang C."/>
        </authorList>
    </citation>
    <scope>NUCLEOTIDE SEQUENCE [LARGE SCALE GENOMIC DNA]</scope>
    <source>
        <strain evidence="1 2">ARSEF 2679</strain>
    </source>
</reference>
<dbReference type="AlphaFoldDB" id="A0A162N1T5"/>
<dbReference type="EMBL" id="AZHB01000001">
    <property type="protein sequence ID" value="OAA74129.1"/>
    <property type="molecule type" value="Genomic_DNA"/>
</dbReference>
<keyword evidence="2" id="KW-1185">Reference proteome</keyword>
<evidence type="ECO:0000313" key="2">
    <source>
        <dbReference type="Proteomes" id="UP000076744"/>
    </source>
</evidence>
<accession>A0A162N1T5</accession>